<name>A0AA39R2B7_9LECA</name>
<evidence type="ECO:0000313" key="6">
    <source>
        <dbReference type="Proteomes" id="UP001166286"/>
    </source>
</evidence>
<keyword evidence="1" id="KW-0489">Methyltransferase</keyword>
<gene>
    <name evidence="5" type="ORF">JMJ35_004561</name>
</gene>
<keyword evidence="2" id="KW-0808">Transferase</keyword>
<protein>
    <recommendedName>
        <fullName evidence="4">O-methyltransferase C-terminal domain-containing protein</fullName>
    </recommendedName>
</protein>
<dbReference type="Gene3D" id="3.40.50.150">
    <property type="entry name" value="Vaccinia Virus protein VP39"/>
    <property type="match status" value="1"/>
</dbReference>
<evidence type="ECO:0000256" key="3">
    <source>
        <dbReference type="ARBA" id="ARBA00022691"/>
    </source>
</evidence>
<dbReference type="InterPro" id="IPR001077">
    <property type="entry name" value="COMT_C"/>
</dbReference>
<dbReference type="SUPFAM" id="SSF53335">
    <property type="entry name" value="S-adenosyl-L-methionine-dependent methyltransferases"/>
    <property type="match status" value="1"/>
</dbReference>
<dbReference type="SUPFAM" id="SSF46785">
    <property type="entry name" value="Winged helix' DNA-binding domain"/>
    <property type="match status" value="1"/>
</dbReference>
<dbReference type="GO" id="GO:0008171">
    <property type="term" value="F:O-methyltransferase activity"/>
    <property type="evidence" value="ECO:0007669"/>
    <property type="project" value="InterPro"/>
</dbReference>
<feature type="domain" description="O-methyltransferase C-terminal" evidence="4">
    <location>
        <begin position="191"/>
        <end position="398"/>
    </location>
</feature>
<evidence type="ECO:0000259" key="4">
    <source>
        <dbReference type="Pfam" id="PF00891"/>
    </source>
</evidence>
<keyword evidence="6" id="KW-1185">Reference proteome</keyword>
<dbReference type="Gene3D" id="1.10.10.10">
    <property type="entry name" value="Winged helix-like DNA-binding domain superfamily/Winged helix DNA-binding domain"/>
    <property type="match status" value="1"/>
</dbReference>
<proteinExistence type="predicted"/>
<sequence>MSSHTDLLGLAVDITTYSKQIVDRLRESGHGQPSYAVDSPRELWENPKLGLKEVKSKLTDSANTLLTLINGPMLFHRNLFGVHYDLAALQIVLDFNVLESIPVKGSIDLDTLSAKVGIDKNKLGRLLRLLGTQRYVEEPQFEVFQHTMLSEVLLRDELLKAQGSVQLDDMHKASVEASNYLRANPNCDKSEVSPFKHKYGTSLYEFYDTHPQKAIVFAKAMQGITRFDRPFTLLTQWIQDTGSDTGKMIDVGGGSGHIVLGLAKEFPAWNFVVQDLHDNMFAETLSEATKDLSSRVAFVHHDFFTTQSLYQGVDAWVLRQCLHNWSDEDGAKILKQFVPAMEKNPKTALLVNESIIPNHGDLPFNEERSFRQIDIAMFVTTNAKQRTEGDWRALIASADPRLRITRILRDTGTMGVIEIHLDTGYTNGNGTEQGHLLHDGGYANGDGMGQEHLQLNS</sequence>
<dbReference type="Proteomes" id="UP001166286">
    <property type="component" value="Unassembled WGS sequence"/>
</dbReference>
<dbReference type="GO" id="GO:0032259">
    <property type="term" value="P:methylation"/>
    <property type="evidence" value="ECO:0007669"/>
    <property type="project" value="UniProtKB-KW"/>
</dbReference>
<organism evidence="5 6">
    <name type="scientific">Cladonia borealis</name>
    <dbReference type="NCBI Taxonomy" id="184061"/>
    <lineage>
        <taxon>Eukaryota</taxon>
        <taxon>Fungi</taxon>
        <taxon>Dikarya</taxon>
        <taxon>Ascomycota</taxon>
        <taxon>Pezizomycotina</taxon>
        <taxon>Lecanoromycetes</taxon>
        <taxon>OSLEUM clade</taxon>
        <taxon>Lecanoromycetidae</taxon>
        <taxon>Lecanorales</taxon>
        <taxon>Lecanorineae</taxon>
        <taxon>Cladoniaceae</taxon>
        <taxon>Cladonia</taxon>
    </lineage>
</organism>
<dbReference type="CDD" id="cd02440">
    <property type="entry name" value="AdoMet_MTases"/>
    <property type="match status" value="1"/>
</dbReference>
<evidence type="ECO:0000256" key="2">
    <source>
        <dbReference type="ARBA" id="ARBA00022679"/>
    </source>
</evidence>
<comment type="caution">
    <text evidence="5">The sequence shown here is derived from an EMBL/GenBank/DDBJ whole genome shotgun (WGS) entry which is preliminary data.</text>
</comment>
<dbReference type="InterPro" id="IPR036388">
    <property type="entry name" value="WH-like_DNA-bd_sf"/>
</dbReference>
<evidence type="ECO:0000256" key="1">
    <source>
        <dbReference type="ARBA" id="ARBA00022603"/>
    </source>
</evidence>
<dbReference type="PANTHER" id="PTHR43712">
    <property type="entry name" value="PUTATIVE (AFU_ORTHOLOGUE AFUA_4G14580)-RELATED"/>
    <property type="match status" value="1"/>
</dbReference>
<evidence type="ECO:0000313" key="5">
    <source>
        <dbReference type="EMBL" id="KAK0512544.1"/>
    </source>
</evidence>
<dbReference type="PROSITE" id="PS51683">
    <property type="entry name" value="SAM_OMT_II"/>
    <property type="match status" value="1"/>
</dbReference>
<dbReference type="InterPro" id="IPR036390">
    <property type="entry name" value="WH_DNA-bd_sf"/>
</dbReference>
<dbReference type="EMBL" id="JAFEKC020000009">
    <property type="protein sequence ID" value="KAK0512544.1"/>
    <property type="molecule type" value="Genomic_DNA"/>
</dbReference>
<dbReference type="Pfam" id="PF00891">
    <property type="entry name" value="Methyltransf_2"/>
    <property type="match status" value="1"/>
</dbReference>
<keyword evidence="3" id="KW-0949">S-adenosyl-L-methionine</keyword>
<accession>A0AA39R2B7</accession>
<dbReference type="InterPro" id="IPR016461">
    <property type="entry name" value="COMT-like"/>
</dbReference>
<dbReference type="AlphaFoldDB" id="A0AA39R2B7"/>
<dbReference type="InterPro" id="IPR029063">
    <property type="entry name" value="SAM-dependent_MTases_sf"/>
</dbReference>
<reference evidence="5" key="1">
    <citation type="submission" date="2023-03" db="EMBL/GenBank/DDBJ databases">
        <title>Complete genome of Cladonia borealis.</title>
        <authorList>
            <person name="Park H."/>
        </authorList>
    </citation>
    <scope>NUCLEOTIDE SEQUENCE</scope>
    <source>
        <strain evidence="5">ANT050790</strain>
    </source>
</reference>
<dbReference type="PANTHER" id="PTHR43712:SF12">
    <property type="entry name" value="STERIGMATOCYSTIN 8-O-METHYLTRANSFERASE"/>
    <property type="match status" value="1"/>
</dbReference>